<dbReference type="InterPro" id="IPR012337">
    <property type="entry name" value="RNaseH-like_sf"/>
</dbReference>
<protein>
    <submittedName>
        <fullName evidence="1">Uncharacterized protein</fullName>
    </submittedName>
</protein>
<keyword evidence="2" id="KW-1185">Reference proteome</keyword>
<dbReference type="AlphaFoldDB" id="A0A0C9UIU0"/>
<dbReference type="OrthoDB" id="3058553at2759"/>
<gene>
    <name evidence="1" type="ORF">M422DRAFT_54449</name>
</gene>
<dbReference type="SUPFAM" id="SSF53098">
    <property type="entry name" value="Ribonuclease H-like"/>
    <property type="match status" value="1"/>
</dbReference>
<evidence type="ECO:0000313" key="2">
    <source>
        <dbReference type="Proteomes" id="UP000054279"/>
    </source>
</evidence>
<sequence length="196" mass="22792">MEEEHIETENEELNEDFNPADTVGKALAAVKQICSSPQAHAFLCQLCIEEKITLQELKLWIHTRWGSLYNFFTTLLELQPAFDKFCLLADDSDQVPKLRKKRYINFKLLRAEWTMIELMQEVLTEPFSATQLFSNAGRPSLSFGLPTLEYLQYVWENFGQVTEVQTGEGVMHTSFVWLVLDPSSKLAYVEEHWDHR</sequence>
<organism evidence="1 2">
    <name type="scientific">Sphaerobolus stellatus (strain SS14)</name>
    <dbReference type="NCBI Taxonomy" id="990650"/>
    <lineage>
        <taxon>Eukaryota</taxon>
        <taxon>Fungi</taxon>
        <taxon>Dikarya</taxon>
        <taxon>Basidiomycota</taxon>
        <taxon>Agaricomycotina</taxon>
        <taxon>Agaricomycetes</taxon>
        <taxon>Phallomycetidae</taxon>
        <taxon>Geastrales</taxon>
        <taxon>Sphaerobolaceae</taxon>
        <taxon>Sphaerobolus</taxon>
    </lineage>
</organism>
<accession>A0A0C9UIU0</accession>
<reference evidence="1 2" key="1">
    <citation type="submission" date="2014-06" db="EMBL/GenBank/DDBJ databases">
        <title>Evolutionary Origins and Diversification of the Mycorrhizal Mutualists.</title>
        <authorList>
            <consortium name="DOE Joint Genome Institute"/>
            <consortium name="Mycorrhizal Genomics Consortium"/>
            <person name="Kohler A."/>
            <person name="Kuo A."/>
            <person name="Nagy L.G."/>
            <person name="Floudas D."/>
            <person name="Copeland A."/>
            <person name="Barry K.W."/>
            <person name="Cichocki N."/>
            <person name="Veneault-Fourrey C."/>
            <person name="LaButti K."/>
            <person name="Lindquist E.A."/>
            <person name="Lipzen A."/>
            <person name="Lundell T."/>
            <person name="Morin E."/>
            <person name="Murat C."/>
            <person name="Riley R."/>
            <person name="Ohm R."/>
            <person name="Sun H."/>
            <person name="Tunlid A."/>
            <person name="Henrissat B."/>
            <person name="Grigoriev I.V."/>
            <person name="Hibbett D.S."/>
            <person name="Martin F."/>
        </authorList>
    </citation>
    <scope>NUCLEOTIDE SEQUENCE [LARGE SCALE GENOMIC DNA]</scope>
    <source>
        <strain evidence="1 2">SS14</strain>
    </source>
</reference>
<dbReference type="EMBL" id="KN837296">
    <property type="protein sequence ID" value="KIJ28842.1"/>
    <property type="molecule type" value="Genomic_DNA"/>
</dbReference>
<dbReference type="Proteomes" id="UP000054279">
    <property type="component" value="Unassembled WGS sequence"/>
</dbReference>
<dbReference type="HOGENOM" id="CLU_1391018_0_0_1"/>
<evidence type="ECO:0000313" key="1">
    <source>
        <dbReference type="EMBL" id="KIJ28842.1"/>
    </source>
</evidence>
<proteinExistence type="predicted"/>
<name>A0A0C9UIU0_SPHS4</name>